<dbReference type="AlphaFoldDB" id="A0A0G0QJY0"/>
<comment type="similarity">
    <text evidence="1">Belongs to the GatC family.</text>
</comment>
<comment type="catalytic activity">
    <reaction evidence="1">
        <text>L-aspartyl-tRNA(Asn) + L-glutamine + ATP + H2O = L-asparaginyl-tRNA(Asn) + L-glutamate + ADP + phosphate + 2 H(+)</text>
        <dbReference type="Rhea" id="RHEA:14513"/>
        <dbReference type="Rhea" id="RHEA-COMP:9674"/>
        <dbReference type="Rhea" id="RHEA-COMP:9677"/>
        <dbReference type="ChEBI" id="CHEBI:15377"/>
        <dbReference type="ChEBI" id="CHEBI:15378"/>
        <dbReference type="ChEBI" id="CHEBI:29985"/>
        <dbReference type="ChEBI" id="CHEBI:30616"/>
        <dbReference type="ChEBI" id="CHEBI:43474"/>
        <dbReference type="ChEBI" id="CHEBI:58359"/>
        <dbReference type="ChEBI" id="CHEBI:78515"/>
        <dbReference type="ChEBI" id="CHEBI:78516"/>
        <dbReference type="ChEBI" id="CHEBI:456216"/>
    </reaction>
</comment>
<keyword evidence="1" id="KW-0547">Nucleotide-binding</keyword>
<dbReference type="GO" id="GO:0005524">
    <property type="term" value="F:ATP binding"/>
    <property type="evidence" value="ECO:0007669"/>
    <property type="project" value="UniProtKB-KW"/>
</dbReference>
<reference evidence="2 3" key="1">
    <citation type="journal article" date="2015" name="Nature">
        <title>rRNA introns, odd ribosomes, and small enigmatic genomes across a large radiation of phyla.</title>
        <authorList>
            <person name="Brown C.T."/>
            <person name="Hug L.A."/>
            <person name="Thomas B.C."/>
            <person name="Sharon I."/>
            <person name="Castelle C.J."/>
            <person name="Singh A."/>
            <person name="Wilkins M.J."/>
            <person name="Williams K.H."/>
            <person name="Banfield J.F."/>
        </authorList>
    </citation>
    <scope>NUCLEOTIDE SEQUENCE [LARGE SCALE GENOMIC DNA]</scope>
</reference>
<organism evidence="2 3">
    <name type="scientific">Candidatus Yanofskybacteria bacterium GW2011_GWE2_40_11</name>
    <dbReference type="NCBI Taxonomy" id="1619033"/>
    <lineage>
        <taxon>Bacteria</taxon>
        <taxon>Candidatus Yanofskyibacteriota</taxon>
    </lineage>
</organism>
<keyword evidence="1" id="KW-0067">ATP-binding</keyword>
<comment type="subunit">
    <text evidence="1">Heterotrimer of A, B and C subunits.</text>
</comment>
<dbReference type="PANTHER" id="PTHR15004">
    <property type="entry name" value="GLUTAMYL-TRNA(GLN) AMIDOTRANSFERASE SUBUNIT C, MITOCHONDRIAL"/>
    <property type="match status" value="1"/>
</dbReference>
<keyword evidence="1" id="KW-0648">Protein biosynthesis</keyword>
<keyword evidence="2" id="KW-0808">Transferase</keyword>
<comment type="function">
    <text evidence="1">Allows the formation of correctly charged Asn-tRNA(Asn) or Gln-tRNA(Gln) through the transamidation of misacylated Asp-tRNA(Asn) or Glu-tRNA(Gln) in organisms which lack either or both of asparaginyl-tRNA or glutaminyl-tRNA synthetases. The reaction takes place in the presence of glutamine and ATP through an activated phospho-Asp-tRNA(Asn) or phospho-Glu-tRNA(Gln).</text>
</comment>
<dbReference type="EC" id="6.3.5.-" evidence="1"/>
<dbReference type="Proteomes" id="UP000034072">
    <property type="component" value="Unassembled WGS sequence"/>
</dbReference>
<dbReference type="InterPro" id="IPR003837">
    <property type="entry name" value="GatC"/>
</dbReference>
<sequence>MINLNSWVWPRNKARDGKSRFGRLEALPTQSISQSMITEKDVEHIAKLARIEISAAEREQLKDKLSSILGYIDQLDTLDTSNVIATYQTTGLENSLREDAPRESHDTSINLEDRLLSQAPTTENNFLKVNSIIDRNKK</sequence>
<dbReference type="GO" id="GO:0050567">
    <property type="term" value="F:glutaminyl-tRNA synthase (glutamine-hydrolyzing) activity"/>
    <property type="evidence" value="ECO:0007669"/>
    <property type="project" value="UniProtKB-UniRule"/>
</dbReference>
<dbReference type="PANTHER" id="PTHR15004:SF0">
    <property type="entry name" value="GLUTAMYL-TRNA(GLN) AMIDOTRANSFERASE SUBUNIT C, MITOCHONDRIAL"/>
    <property type="match status" value="1"/>
</dbReference>
<dbReference type="GO" id="GO:0050566">
    <property type="term" value="F:asparaginyl-tRNA synthase (glutamine-hydrolyzing) activity"/>
    <property type="evidence" value="ECO:0007669"/>
    <property type="project" value="RHEA"/>
</dbReference>
<dbReference type="EMBL" id="LBXZ01000006">
    <property type="protein sequence ID" value="KKR40659.1"/>
    <property type="molecule type" value="Genomic_DNA"/>
</dbReference>
<proteinExistence type="inferred from homology"/>
<comment type="catalytic activity">
    <reaction evidence="1">
        <text>L-glutamyl-tRNA(Gln) + L-glutamine + ATP + H2O = L-glutaminyl-tRNA(Gln) + L-glutamate + ADP + phosphate + H(+)</text>
        <dbReference type="Rhea" id="RHEA:17521"/>
        <dbReference type="Rhea" id="RHEA-COMP:9681"/>
        <dbReference type="Rhea" id="RHEA-COMP:9684"/>
        <dbReference type="ChEBI" id="CHEBI:15377"/>
        <dbReference type="ChEBI" id="CHEBI:15378"/>
        <dbReference type="ChEBI" id="CHEBI:29985"/>
        <dbReference type="ChEBI" id="CHEBI:30616"/>
        <dbReference type="ChEBI" id="CHEBI:43474"/>
        <dbReference type="ChEBI" id="CHEBI:58359"/>
        <dbReference type="ChEBI" id="CHEBI:78520"/>
        <dbReference type="ChEBI" id="CHEBI:78521"/>
        <dbReference type="ChEBI" id="CHEBI:456216"/>
    </reaction>
</comment>
<evidence type="ECO:0000256" key="1">
    <source>
        <dbReference type="HAMAP-Rule" id="MF_00122"/>
    </source>
</evidence>
<dbReference type="GO" id="GO:0016740">
    <property type="term" value="F:transferase activity"/>
    <property type="evidence" value="ECO:0007669"/>
    <property type="project" value="UniProtKB-KW"/>
</dbReference>
<dbReference type="Pfam" id="PF02686">
    <property type="entry name" value="GatC"/>
    <property type="match status" value="1"/>
</dbReference>
<protein>
    <recommendedName>
        <fullName evidence="1">Aspartyl/glutamyl-tRNA(Asn/Gln) amidotransferase subunit C</fullName>
        <shortName evidence="1">Asp/Glu-ADT subunit C</shortName>
        <ecNumber evidence="1">6.3.5.-</ecNumber>
    </recommendedName>
</protein>
<dbReference type="Gene3D" id="1.10.20.60">
    <property type="entry name" value="Glu-tRNAGln amidotransferase C subunit, N-terminal domain"/>
    <property type="match status" value="1"/>
</dbReference>
<dbReference type="HAMAP" id="MF_00122">
    <property type="entry name" value="GatC"/>
    <property type="match status" value="1"/>
</dbReference>
<dbReference type="NCBIfam" id="TIGR00135">
    <property type="entry name" value="gatC"/>
    <property type="match status" value="1"/>
</dbReference>
<evidence type="ECO:0000313" key="3">
    <source>
        <dbReference type="Proteomes" id="UP000034072"/>
    </source>
</evidence>
<dbReference type="GO" id="GO:0006450">
    <property type="term" value="P:regulation of translational fidelity"/>
    <property type="evidence" value="ECO:0007669"/>
    <property type="project" value="InterPro"/>
</dbReference>
<accession>A0A0G0QJY0</accession>
<keyword evidence="1" id="KW-0436">Ligase</keyword>
<dbReference type="GO" id="GO:0006412">
    <property type="term" value="P:translation"/>
    <property type="evidence" value="ECO:0007669"/>
    <property type="project" value="UniProtKB-UniRule"/>
</dbReference>
<comment type="caution">
    <text evidence="2">The sequence shown here is derived from an EMBL/GenBank/DDBJ whole genome shotgun (WGS) entry which is preliminary data.</text>
</comment>
<gene>
    <name evidence="1" type="primary">gatC</name>
    <name evidence="2" type="ORF">UT75_C0006G0038</name>
</gene>
<name>A0A0G0QJY0_9BACT</name>
<evidence type="ECO:0000313" key="2">
    <source>
        <dbReference type="EMBL" id="KKR40659.1"/>
    </source>
</evidence>
<dbReference type="GO" id="GO:0070681">
    <property type="term" value="P:glutaminyl-tRNAGln biosynthesis via transamidation"/>
    <property type="evidence" value="ECO:0007669"/>
    <property type="project" value="TreeGrafter"/>
</dbReference>
<dbReference type="InterPro" id="IPR036113">
    <property type="entry name" value="Asp/Glu-ADT_sf_sub_c"/>
</dbReference>
<dbReference type="SUPFAM" id="SSF141000">
    <property type="entry name" value="Glu-tRNAGln amidotransferase C subunit"/>
    <property type="match status" value="1"/>
</dbReference>